<dbReference type="Pfam" id="PF09994">
    <property type="entry name" value="T6SS_Tle1-like_cat"/>
    <property type="match status" value="1"/>
</dbReference>
<name>A0A2A9NJN5_9AGAR</name>
<dbReference type="AlphaFoldDB" id="A0A2A9NJN5"/>
<gene>
    <name evidence="3" type="ORF">AMATHDRAFT_6302</name>
</gene>
<dbReference type="InterPro" id="IPR029058">
    <property type="entry name" value="AB_hydrolase_fold"/>
</dbReference>
<reference evidence="3 4" key="1">
    <citation type="submission" date="2014-02" db="EMBL/GenBank/DDBJ databases">
        <title>Transposable element dynamics among asymbiotic and ectomycorrhizal Amanita fungi.</title>
        <authorList>
            <consortium name="DOE Joint Genome Institute"/>
            <person name="Hess J."/>
            <person name="Skrede I."/>
            <person name="Wolfe B."/>
            <person name="LaButti K."/>
            <person name="Ohm R.A."/>
            <person name="Grigoriev I.V."/>
            <person name="Pringle A."/>
        </authorList>
    </citation>
    <scope>NUCLEOTIDE SEQUENCE [LARGE SCALE GENOMIC DNA]</scope>
    <source>
        <strain evidence="3 4">SKay4041</strain>
    </source>
</reference>
<evidence type="ECO:0000259" key="2">
    <source>
        <dbReference type="Pfam" id="PF09994"/>
    </source>
</evidence>
<proteinExistence type="predicted"/>
<feature type="region of interest" description="Disordered" evidence="1">
    <location>
        <begin position="31"/>
        <end position="56"/>
    </location>
</feature>
<dbReference type="Proteomes" id="UP000242287">
    <property type="component" value="Unassembled WGS sequence"/>
</dbReference>
<feature type="region of interest" description="Disordered" evidence="1">
    <location>
        <begin position="316"/>
        <end position="350"/>
    </location>
</feature>
<feature type="compositionally biased region" description="Basic and acidic residues" evidence="1">
    <location>
        <begin position="318"/>
        <end position="327"/>
    </location>
</feature>
<dbReference type="InterPro" id="IPR018712">
    <property type="entry name" value="Tle1-like_cat"/>
</dbReference>
<dbReference type="STRING" id="703135.A0A2A9NJN5"/>
<accession>A0A2A9NJN5</accession>
<feature type="domain" description="T6SS Phospholipase effector Tle1-like catalytic" evidence="2">
    <location>
        <begin position="82"/>
        <end position="412"/>
    </location>
</feature>
<organism evidence="3 4">
    <name type="scientific">Amanita thiersii Skay4041</name>
    <dbReference type="NCBI Taxonomy" id="703135"/>
    <lineage>
        <taxon>Eukaryota</taxon>
        <taxon>Fungi</taxon>
        <taxon>Dikarya</taxon>
        <taxon>Basidiomycota</taxon>
        <taxon>Agaricomycotina</taxon>
        <taxon>Agaricomycetes</taxon>
        <taxon>Agaricomycetidae</taxon>
        <taxon>Agaricales</taxon>
        <taxon>Pluteineae</taxon>
        <taxon>Amanitaceae</taxon>
        <taxon>Amanita</taxon>
    </lineage>
</organism>
<evidence type="ECO:0000313" key="3">
    <source>
        <dbReference type="EMBL" id="PFH47920.1"/>
    </source>
</evidence>
<sequence>MSTTRHAVEPTALSATETVFAGDPIVVYNASPPTSPSKTMDGIPKTTSPADSFSPVRPKAERVLTMDPTGIPPVIPPDHPHRNLILCFDGTGDQFDADNSNIVQLVSMLKKDDKTKQMVYYQAGIGTYISPSVATPFMSKLSKTLDEMLAWNLDAHVMSGYEFLMQNYVDGDKICIFGFSRGAYTARSLAGMIHKVGLLPADNFQQVPFAYKMYTRTDNVGWEQSNAFKKAFSVDVKIEFLGVWDTVDSVGMIPKRLPFTTSNTIVRTFRHAISLDEHRAKFKTNLWNRPNDEELKLGIHSTHSDEKDILCDDDQHEDDAHSHEHSANGDTSKGNGAPKGKRGKRGARIWTMDNDTDQAMNRYESIYSERRQPSDIEEVWFAGCHCDVGGGSVANGTRHSLARIPLRWMVRECFKANTGILFKSKALREIGLDPTTLYPFVTPRPPPLSPGSMHIEKHPEVTLSKHIKSLFRSKAKKAEGSEEGNLITSPSVISATILSEEEEELRDALSPIYDQLKMKRSWWLLEVLPLSLRYQKGDNQWITYIGINMGKSRFIPKQHTWGVKVHRSVKIRMDSQHKSGKKYKPKANFHVEPTWID</sequence>
<protein>
    <recommendedName>
        <fullName evidence="2">T6SS Phospholipase effector Tle1-like catalytic domain-containing protein</fullName>
    </recommendedName>
</protein>
<dbReference type="SUPFAM" id="SSF53474">
    <property type="entry name" value="alpha/beta-Hydrolases"/>
    <property type="match status" value="1"/>
</dbReference>
<dbReference type="PANTHER" id="PTHR33840">
    <property type="match status" value="1"/>
</dbReference>
<evidence type="ECO:0000313" key="4">
    <source>
        <dbReference type="Proteomes" id="UP000242287"/>
    </source>
</evidence>
<keyword evidence="4" id="KW-1185">Reference proteome</keyword>
<evidence type="ECO:0000256" key="1">
    <source>
        <dbReference type="SAM" id="MobiDB-lite"/>
    </source>
</evidence>
<dbReference type="OrthoDB" id="3162439at2759"/>
<dbReference type="EMBL" id="KZ302085">
    <property type="protein sequence ID" value="PFH47920.1"/>
    <property type="molecule type" value="Genomic_DNA"/>
</dbReference>
<dbReference type="PANTHER" id="PTHR33840:SF2">
    <property type="entry name" value="TLE1 PHOSPHOLIPASE DOMAIN-CONTAINING PROTEIN"/>
    <property type="match status" value="1"/>
</dbReference>